<evidence type="ECO:0000313" key="3">
    <source>
        <dbReference type="Proteomes" id="UP001221413"/>
    </source>
</evidence>
<proteinExistence type="predicted"/>
<evidence type="ECO:0000313" key="2">
    <source>
        <dbReference type="EMBL" id="KAJ6258041.1"/>
    </source>
</evidence>
<dbReference type="AlphaFoldDB" id="A0AAD6NFX1"/>
<gene>
    <name evidence="2" type="ORF">Dda_6953</name>
</gene>
<organism evidence="2 3">
    <name type="scientific">Drechslerella dactyloides</name>
    <name type="common">Nematode-trapping fungus</name>
    <name type="synonym">Arthrobotrys dactyloides</name>
    <dbReference type="NCBI Taxonomy" id="74499"/>
    <lineage>
        <taxon>Eukaryota</taxon>
        <taxon>Fungi</taxon>
        <taxon>Dikarya</taxon>
        <taxon>Ascomycota</taxon>
        <taxon>Pezizomycotina</taxon>
        <taxon>Orbiliomycetes</taxon>
        <taxon>Orbiliales</taxon>
        <taxon>Orbiliaceae</taxon>
        <taxon>Drechslerella</taxon>
    </lineage>
</organism>
<evidence type="ECO:0000256" key="1">
    <source>
        <dbReference type="SAM" id="MobiDB-lite"/>
    </source>
</evidence>
<name>A0AAD6NFX1_DREDA</name>
<protein>
    <submittedName>
        <fullName evidence="2">Uncharacterized protein</fullName>
    </submittedName>
</protein>
<keyword evidence="3" id="KW-1185">Reference proteome</keyword>
<feature type="region of interest" description="Disordered" evidence="1">
    <location>
        <begin position="96"/>
        <end position="152"/>
    </location>
</feature>
<sequence>MLYHWLASSFYRHRPPLSVYIAHTNLQRAEKECRDELEATNVCATDTWNLYIQGENHPFCCTPDLVGYATELYKGYGKCVPPGTELEFGDSGLNVQEQGLRGSSTSTAGPSSLTSRTGTSIQTSRGDATTTSDPSAASGLNTISTGTAPTITVTGNRSRKDWMFSSMPLPLTFPFVLVDVQGCTDLF</sequence>
<comment type="caution">
    <text evidence="2">The sequence shown here is derived from an EMBL/GenBank/DDBJ whole genome shotgun (WGS) entry which is preliminary data.</text>
</comment>
<accession>A0AAD6NFX1</accession>
<reference evidence="2" key="1">
    <citation type="submission" date="2023-01" db="EMBL/GenBank/DDBJ databases">
        <title>The chitinases involved in constricting ring structure development in the nematode-trapping fungus Drechslerella dactyloides.</title>
        <authorList>
            <person name="Wang R."/>
            <person name="Zhang L."/>
            <person name="Tang P."/>
            <person name="Li S."/>
            <person name="Liang L."/>
        </authorList>
    </citation>
    <scope>NUCLEOTIDE SEQUENCE</scope>
    <source>
        <strain evidence="2">YMF1.00031</strain>
    </source>
</reference>
<dbReference type="EMBL" id="JAQGDS010000009">
    <property type="protein sequence ID" value="KAJ6258041.1"/>
    <property type="molecule type" value="Genomic_DNA"/>
</dbReference>
<dbReference type="Proteomes" id="UP001221413">
    <property type="component" value="Unassembled WGS sequence"/>
</dbReference>